<proteinExistence type="inferred from homology"/>
<dbReference type="GO" id="GO:0016020">
    <property type="term" value="C:membrane"/>
    <property type="evidence" value="ECO:0007669"/>
    <property type="project" value="GOC"/>
</dbReference>
<dbReference type="GO" id="GO:0004336">
    <property type="term" value="F:galactosylceramidase activity"/>
    <property type="evidence" value="ECO:0007669"/>
    <property type="project" value="UniProtKB-EC"/>
</dbReference>
<dbReference type="InterPro" id="IPR001509">
    <property type="entry name" value="Epimerase_deHydtase"/>
</dbReference>
<keyword evidence="14" id="KW-1133">Transmembrane helix</keyword>
<dbReference type="Pfam" id="PF01370">
    <property type="entry name" value="Epimerase"/>
    <property type="match status" value="1"/>
</dbReference>
<feature type="transmembrane region" description="Helical" evidence="14">
    <location>
        <begin position="253"/>
        <end position="271"/>
    </location>
</feature>
<evidence type="ECO:0000256" key="13">
    <source>
        <dbReference type="SAM" id="MobiDB-lite"/>
    </source>
</evidence>
<feature type="active site" description="Proton donor/acceptor" evidence="12">
    <location>
        <position position="737"/>
    </location>
</feature>
<dbReference type="InterPro" id="IPR036291">
    <property type="entry name" value="NAD(P)-bd_dom_sf"/>
</dbReference>
<comment type="similarity">
    <text evidence="1">Belongs to the glycosyl hydrolase 59 family.</text>
</comment>
<dbReference type="Gene3D" id="3.20.20.80">
    <property type="entry name" value="Glycosidases"/>
    <property type="match status" value="1"/>
</dbReference>
<dbReference type="InterPro" id="IPR001286">
    <property type="entry name" value="Glyco_hydro_59"/>
</dbReference>
<feature type="transmembrane region" description="Helical" evidence="14">
    <location>
        <begin position="443"/>
        <end position="467"/>
    </location>
</feature>
<feature type="domain" description="Glycosyl hydrolase family 59 catalytic" evidence="17">
    <location>
        <begin position="598"/>
        <end position="896"/>
    </location>
</feature>
<dbReference type="PRINTS" id="PR00850">
    <property type="entry name" value="GLHYDRLASE59"/>
</dbReference>
<dbReference type="PANTHER" id="PTHR15172">
    <property type="entry name" value="GALACTOCEREBROSIDASE"/>
    <property type="match status" value="1"/>
</dbReference>
<feature type="domain" description="NAD-dependent epimerase/dehydratase" evidence="16">
    <location>
        <begin position="1613"/>
        <end position="1851"/>
    </location>
</feature>
<dbReference type="Gene3D" id="3.40.50.720">
    <property type="entry name" value="NAD(P)-binding Rossmann-like Domain"/>
    <property type="match status" value="1"/>
</dbReference>
<dbReference type="GO" id="GO:0006683">
    <property type="term" value="P:galactosylceramide catabolic process"/>
    <property type="evidence" value="ECO:0007669"/>
    <property type="project" value="InterPro"/>
</dbReference>
<feature type="transmembrane region" description="Helical" evidence="14">
    <location>
        <begin position="366"/>
        <end position="393"/>
    </location>
</feature>
<dbReference type="GO" id="GO:0005764">
    <property type="term" value="C:lysosome"/>
    <property type="evidence" value="ECO:0007669"/>
    <property type="project" value="TreeGrafter"/>
</dbReference>
<feature type="transmembrane region" description="Helical" evidence="14">
    <location>
        <begin position="168"/>
        <end position="186"/>
    </location>
</feature>
<dbReference type="GO" id="GO:0022857">
    <property type="term" value="F:transmembrane transporter activity"/>
    <property type="evidence" value="ECO:0007669"/>
    <property type="project" value="InterPro"/>
</dbReference>
<evidence type="ECO:0000256" key="6">
    <source>
        <dbReference type="ARBA" id="ARBA00022963"/>
    </source>
</evidence>
<feature type="transmembrane region" description="Helical" evidence="14">
    <location>
        <begin position="291"/>
        <end position="311"/>
    </location>
</feature>
<feature type="region of interest" description="Disordered" evidence="13">
    <location>
        <begin position="482"/>
        <end position="503"/>
    </location>
</feature>
<keyword evidence="6" id="KW-0442">Lipid degradation</keyword>
<evidence type="ECO:0000313" key="20">
    <source>
        <dbReference type="Proteomes" id="UP000604046"/>
    </source>
</evidence>
<evidence type="ECO:0000256" key="3">
    <source>
        <dbReference type="ARBA" id="ARBA00022729"/>
    </source>
</evidence>
<keyword evidence="5" id="KW-0746">Sphingolipid metabolism</keyword>
<dbReference type="InterPro" id="IPR013785">
    <property type="entry name" value="Aldolase_TIM"/>
</dbReference>
<evidence type="ECO:0000256" key="14">
    <source>
        <dbReference type="SAM" id="Phobius"/>
    </source>
</evidence>
<dbReference type="OrthoDB" id="440760at2759"/>
<dbReference type="SUPFAM" id="SSF51445">
    <property type="entry name" value="(Trans)glycosidases"/>
    <property type="match status" value="1"/>
</dbReference>
<comment type="caution">
    <text evidence="19">The sequence shown here is derived from an EMBL/GenBank/DDBJ whole genome shotgun (WGS) entry which is preliminary data.</text>
</comment>
<feature type="compositionally biased region" description="Low complexity" evidence="13">
    <location>
        <begin position="486"/>
        <end position="503"/>
    </location>
</feature>
<dbReference type="Pfam" id="PF17387">
    <property type="entry name" value="Glyco_hydro_59M"/>
    <property type="match status" value="1"/>
</dbReference>
<dbReference type="EC" id="3.2.1.46" evidence="2"/>
<feature type="chain" id="PRO_5032840870" description="galactosylceramidase" evidence="15">
    <location>
        <begin position="31"/>
        <end position="1969"/>
    </location>
</feature>
<dbReference type="InterPro" id="IPR035394">
    <property type="entry name" value="Glyco_hydro_59_dom"/>
</dbReference>
<evidence type="ECO:0000256" key="15">
    <source>
        <dbReference type="SAM" id="SignalP"/>
    </source>
</evidence>
<evidence type="ECO:0000256" key="9">
    <source>
        <dbReference type="ARBA" id="ARBA00023180"/>
    </source>
</evidence>
<dbReference type="InterPro" id="IPR017853">
    <property type="entry name" value="GH"/>
</dbReference>
<feature type="transmembrane region" description="Helical" evidence="14">
    <location>
        <begin position="332"/>
        <end position="354"/>
    </location>
</feature>
<evidence type="ECO:0000313" key="19">
    <source>
        <dbReference type="EMBL" id="CAE7023091.1"/>
    </source>
</evidence>
<accession>A0A812I7Z9</accession>
<dbReference type="InterPro" id="IPR011701">
    <property type="entry name" value="MFS"/>
</dbReference>
<evidence type="ECO:0000256" key="4">
    <source>
        <dbReference type="ARBA" id="ARBA00022801"/>
    </source>
</evidence>
<evidence type="ECO:0000256" key="7">
    <source>
        <dbReference type="ARBA" id="ARBA00023098"/>
    </source>
</evidence>
<keyword evidence="9" id="KW-0325">Glycoprotein</keyword>
<feature type="transmembrane region" description="Helical" evidence="14">
    <location>
        <begin position="77"/>
        <end position="97"/>
    </location>
</feature>
<evidence type="ECO:0000259" key="17">
    <source>
        <dbReference type="Pfam" id="PF02057"/>
    </source>
</evidence>
<dbReference type="InterPro" id="IPR049161">
    <property type="entry name" value="GH59_cat"/>
</dbReference>
<evidence type="ECO:0000256" key="8">
    <source>
        <dbReference type="ARBA" id="ARBA00023157"/>
    </source>
</evidence>
<dbReference type="CDD" id="cd06174">
    <property type="entry name" value="MFS"/>
    <property type="match status" value="1"/>
</dbReference>
<feature type="domain" description="Glycosyl hydrolase family 59 central" evidence="18">
    <location>
        <begin position="909"/>
        <end position="1019"/>
    </location>
</feature>
<protein>
    <recommendedName>
        <fullName evidence="2">galactosylceramidase</fullName>
        <ecNumber evidence="2">3.2.1.46</ecNumber>
    </recommendedName>
    <alternativeName>
        <fullName evidence="11">Galactosylceramidase</fullName>
    </alternativeName>
</protein>
<organism evidence="19 20">
    <name type="scientific">Symbiodinium natans</name>
    <dbReference type="NCBI Taxonomy" id="878477"/>
    <lineage>
        <taxon>Eukaryota</taxon>
        <taxon>Sar</taxon>
        <taxon>Alveolata</taxon>
        <taxon>Dinophyceae</taxon>
        <taxon>Suessiales</taxon>
        <taxon>Symbiodiniaceae</taxon>
        <taxon>Symbiodinium</taxon>
    </lineage>
</organism>
<keyword evidence="8" id="KW-1015">Disulfide bond</keyword>
<evidence type="ECO:0000256" key="11">
    <source>
        <dbReference type="ARBA" id="ARBA00033098"/>
    </source>
</evidence>
<name>A0A812I7Z9_9DINO</name>
<dbReference type="EMBL" id="CAJNDS010000180">
    <property type="protein sequence ID" value="CAE7023091.1"/>
    <property type="molecule type" value="Genomic_DNA"/>
</dbReference>
<keyword evidence="3 15" id="KW-0732">Signal</keyword>
<keyword evidence="7" id="KW-0443">Lipid metabolism</keyword>
<dbReference type="Pfam" id="PF02057">
    <property type="entry name" value="Glyco_hydro_59"/>
    <property type="match status" value="1"/>
</dbReference>
<dbReference type="SUPFAM" id="SSF103473">
    <property type="entry name" value="MFS general substrate transporter"/>
    <property type="match status" value="1"/>
</dbReference>
<feature type="signal peptide" evidence="15">
    <location>
        <begin position="1"/>
        <end position="30"/>
    </location>
</feature>
<dbReference type="PANTHER" id="PTHR15172:SF1">
    <property type="entry name" value="GALACTOCEREBROSIDASE"/>
    <property type="match status" value="1"/>
</dbReference>
<gene>
    <name evidence="19" type="primary">galc</name>
    <name evidence="19" type="ORF">SNAT2548_LOCUS2988</name>
</gene>
<keyword evidence="14" id="KW-0472">Membrane</keyword>
<keyword evidence="14" id="KW-0812">Transmembrane</keyword>
<dbReference type="Gene3D" id="1.20.1250.20">
    <property type="entry name" value="MFS general substrate transporter like domains"/>
    <property type="match status" value="1"/>
</dbReference>
<keyword evidence="20" id="KW-1185">Reference proteome</keyword>
<evidence type="ECO:0000256" key="10">
    <source>
        <dbReference type="ARBA" id="ARBA00023295"/>
    </source>
</evidence>
<feature type="active site" description="Nucleophile" evidence="12">
    <location>
        <position position="821"/>
    </location>
</feature>
<evidence type="ECO:0000256" key="12">
    <source>
        <dbReference type="PIRSR" id="PIRSR601286-50"/>
    </source>
</evidence>
<feature type="transmembrane region" description="Helical" evidence="14">
    <location>
        <begin position="46"/>
        <end position="65"/>
    </location>
</feature>
<dbReference type="Gene3D" id="3.20.20.70">
    <property type="entry name" value="Aldolase class I"/>
    <property type="match status" value="1"/>
</dbReference>
<evidence type="ECO:0000256" key="1">
    <source>
        <dbReference type="ARBA" id="ARBA00005637"/>
    </source>
</evidence>
<evidence type="ECO:0000259" key="16">
    <source>
        <dbReference type="Pfam" id="PF01370"/>
    </source>
</evidence>
<dbReference type="InterPro" id="IPR036259">
    <property type="entry name" value="MFS_trans_sf"/>
</dbReference>
<reference evidence="19" key="1">
    <citation type="submission" date="2021-02" db="EMBL/GenBank/DDBJ databases">
        <authorList>
            <person name="Dougan E. K."/>
            <person name="Rhodes N."/>
            <person name="Thang M."/>
            <person name="Chan C."/>
        </authorList>
    </citation>
    <scope>NUCLEOTIDE SEQUENCE</scope>
</reference>
<evidence type="ECO:0000256" key="2">
    <source>
        <dbReference type="ARBA" id="ARBA00012657"/>
    </source>
</evidence>
<dbReference type="Proteomes" id="UP000604046">
    <property type="component" value="Unassembled WGS sequence"/>
</dbReference>
<evidence type="ECO:0000256" key="5">
    <source>
        <dbReference type="ARBA" id="ARBA00022919"/>
    </source>
</evidence>
<dbReference type="Gene3D" id="2.60.120.560">
    <property type="entry name" value="Exo-inulinase, domain 1"/>
    <property type="match status" value="2"/>
</dbReference>
<dbReference type="Pfam" id="PF07690">
    <property type="entry name" value="MFS_1"/>
    <property type="match status" value="1"/>
</dbReference>
<keyword evidence="4" id="KW-0378">Hydrolase</keyword>
<evidence type="ECO:0000259" key="18">
    <source>
        <dbReference type="Pfam" id="PF17387"/>
    </source>
</evidence>
<keyword evidence="10" id="KW-0326">Glycosidase</keyword>
<dbReference type="SUPFAM" id="SSF51735">
    <property type="entry name" value="NAD(P)-binding Rossmann-fold domains"/>
    <property type="match status" value="1"/>
</dbReference>
<sequence>MGIPLPACVMFTLFCLAVPVFMSYNGGATAATVDTIQSEGHWSPAGIGLLGAMDKIGMTMAAAFWGYMLQRAGSKQLLCLGLLINATSTLIFATLRSPVAMCLAKLLIGFTESLQWVWCPLWIGKWAPPASLPVWMNLSGGGVASGLGNGLGTIIAGLTTAQGCSYELAFQIEAGVLFALWVALALTDWQQFTIRDDSLEPFAKMKSPRKRVVRLANESLDEHLVAPTDAAGADCEEAQSLKGQLRELWENPLFCYCAMAYASANYVNSALQFLWVRVFGELWSLNKDWCVLSFLVISATSGALGISVASCNRVEHDDAGKVATLRFIHRAFSGAVLGALVAAVGVACGIAPQLHQEQPPSFELKSIIVCWLGCAMVLVGVTAVPGLLQIVCIQSVEEPGLRSFATGLSQGANNLLGFAMGPLLPQLAMDFVEYHLGFDRHKALAFALLTALVGTSVGAFCTTLAAASVGLCNSAVSDSDIENETTTEASTRTTSDTESSSLSGERKCGIMSQDVAFHRRIVQPTSWPCAFWLVRSDASMHDLRKGAVAGVGRISEIEGGGSGIPCLKAPISSIAQGDARSLHDVAVEEGLEGDRHPFEGIGALSAGASSRLLQDYPAKQRDLILDLLFKPQYGASLQILKVEIGADTQSTDGTEPSHMRYRGEPPDCLRGYEAWLLKEAKARNPQILTYGLAWGAPGWIGNGTFFSEDNIFYHVSWLKCIKETLGIEIDYVGIWNERDWGAPWYVYDLAAGIKAANLTTKLVMLDAVPSQVPADFLAHFEKDERFQELIAAVGLHYPCSPNEQLSDALRPHPSTRLWSSEETSTVADWGGAGCWGRMINQNYVRMNATSSIAWSLIWSVYPNLECFGNGLLYAFEPWSGNYEVLAPVWMSAHTTQFTKVGWVYLPPGQGAGNLPEGGTYVTTASADLTEFTLVLETLQGSCMYNGGCFHSVKANATQSLRLQLSSRLASAARGRALEVWATNSTHWFQRLPDMHVSEQGVLRIEIPVDAIITISTLAGATKQGNRTAVGVPIEASEVQGQMRAFPNTDFESQPLRRAPAFFADQGGAFEVVEAPAPAAGTAGSRSILLTTRVLEQQVTEPPIGWGPATQPLTMLGGSTLRTWEALKGLALDLPRPWCPSATWWQQGPSLSGHAVASNFASLKGPGVLKPSVESTPPKEVPTPRQVVLCLRAARYTFFGTGGGQPEGYCVRIIQNNTSSRPAWLLTISSKIVASGYLSAESAQEVVRGGWLRLKLEARKARITAYVEGAKVAEVLDVSYPLGQVALGCGYHKCQFDNLEVHPKDAEDKHVTGLLATSRPLLKQYDPDAWFAVVSSCDPSPTPTKQRTDFTGLIGLAFVPQQPTAVTALGRMALRGSQSLYAAHSVELLELDEISGLHPLAVVAVSTLDTQQAGVIMTDEGFHYAELADEAALAVPADGLKIVGPVCAPWNGESWYADEQEGWRFDASPNLLYGPLSALKLGTETESRWELRGAWCSSTIKDVLDRWRSPLPAVLTAISNTGTWAQGVSTARGLRALSCLDANEDARTGSFKWLFGIGVAALWVLVMVVGSGRLPDFQQHYIFPASGKLGVDPCASLQADAERGTPKSVQGELVLVTGGSGFIGSHLVEELLELGYTVRVFDNLETGNLQFLNLRHPKLQFVLGDILDIEALRKAMVDVRGIFHLGAASKVLPSLKNPAMGTFNVERNSVGTSRVLEAANETMLVRKVVYAASSTYYGNQGVPFVETDPFMPTSPYAASKYMGELVMLTNDALYKLPTLNLRFFMVYGPRNPAHGAYAIVTGKFIDRLKQGLPLVIEGDGRNFRDFVHVKDVARALILGYQSDVHGTSINIGSGEKHSVKEVANLVSSNQEHVAARKNDLLGTLADTCRAKKLLNFQVRHDFLFSMQGMIKEALAGKSDYFAPMWEEPGVQDRLETQFPGWKGLPGHERNAKLREALVHSETFRQIVDAL</sequence>